<accession>A7B9G2</accession>
<evidence type="ECO:0000259" key="10">
    <source>
        <dbReference type="Pfam" id="PF02878"/>
    </source>
</evidence>
<feature type="domain" description="Alpha-D-phosphohexomutase alpha/beta/alpha" evidence="10">
    <location>
        <begin position="61"/>
        <end position="203"/>
    </location>
</feature>
<dbReference type="InterPro" id="IPR005841">
    <property type="entry name" value="Alpha-D-phosphohexomutase_SF"/>
</dbReference>
<evidence type="ECO:0000259" key="9">
    <source>
        <dbReference type="Pfam" id="PF00408"/>
    </source>
</evidence>
<reference evidence="13" key="1">
    <citation type="submission" date="2007-04" db="EMBL/GenBank/DDBJ databases">
        <authorList>
            <person name="Fulton L."/>
            <person name="Clifton S."/>
            <person name="Fulton B."/>
            <person name="Xu J."/>
            <person name="Minx P."/>
            <person name="Pepin K.H."/>
            <person name="Johnson M."/>
            <person name="Thiruvilangam P."/>
            <person name="Bhonagiri V."/>
            <person name="Nash W.E."/>
            <person name="Mardis E.R."/>
            <person name="Wilson R.K."/>
        </authorList>
    </citation>
    <scope>NUCLEOTIDE SEQUENCE [LARGE SCALE GENOMIC DNA]</scope>
    <source>
        <strain evidence="13">ATCC 17982</strain>
    </source>
</reference>
<feature type="domain" description="Alpha-D-phosphohexomutase alpha/beta/alpha" evidence="12">
    <location>
        <begin position="341"/>
        <end position="445"/>
    </location>
</feature>
<gene>
    <name evidence="13" type="ORF">ACTODO_00264</name>
</gene>
<dbReference type="InterPro" id="IPR005844">
    <property type="entry name" value="A-D-PHexomutase_a/b/a-I"/>
</dbReference>
<dbReference type="Gene3D" id="3.40.120.10">
    <property type="entry name" value="Alpha-D-Glucose-1,6-Bisphosphate, subunit A, domain 3"/>
    <property type="match status" value="3"/>
</dbReference>
<dbReference type="InterPro" id="IPR005843">
    <property type="entry name" value="A-D-PHexomutase_C"/>
</dbReference>
<dbReference type="PROSITE" id="PS00710">
    <property type="entry name" value="PGM_PMM"/>
    <property type="match status" value="1"/>
</dbReference>
<dbReference type="GO" id="GO:0000287">
    <property type="term" value="F:magnesium ion binding"/>
    <property type="evidence" value="ECO:0007669"/>
    <property type="project" value="InterPro"/>
</dbReference>
<proteinExistence type="inferred from homology"/>
<dbReference type="AlphaFoldDB" id="A7B9G2"/>
<evidence type="ECO:0000256" key="2">
    <source>
        <dbReference type="ARBA" id="ARBA00010231"/>
    </source>
</evidence>
<dbReference type="Pfam" id="PF02879">
    <property type="entry name" value="PGM_PMM_II"/>
    <property type="match status" value="1"/>
</dbReference>
<dbReference type="eggNOG" id="COG1109">
    <property type="taxonomic scope" value="Bacteria"/>
</dbReference>
<dbReference type="InterPro" id="IPR016055">
    <property type="entry name" value="A-D-PHexomutase_a/b/a-I/II/III"/>
</dbReference>
<dbReference type="Pfam" id="PF00408">
    <property type="entry name" value="PGM_PMM_IV"/>
    <property type="match status" value="1"/>
</dbReference>
<comment type="caution">
    <text evidence="13">The sequence shown here is derived from an EMBL/GenBank/DDBJ whole genome shotgun (WGS) entry which is preliminary data.</text>
</comment>
<keyword evidence="5 7" id="KW-0460">Magnesium</keyword>
<evidence type="ECO:0000256" key="8">
    <source>
        <dbReference type="SAM" id="MobiDB-lite"/>
    </source>
</evidence>
<dbReference type="InterPro" id="IPR005845">
    <property type="entry name" value="A-D-PHexomutase_a/b/a-II"/>
</dbReference>
<dbReference type="Gene3D" id="3.30.310.50">
    <property type="entry name" value="Alpha-D-phosphohexomutase, C-terminal domain"/>
    <property type="match status" value="1"/>
</dbReference>
<organism evidence="13 14">
    <name type="scientific">Schaalia dentiphila ATCC 17982</name>
    <dbReference type="NCBI Taxonomy" id="411466"/>
    <lineage>
        <taxon>Bacteria</taxon>
        <taxon>Bacillati</taxon>
        <taxon>Actinomycetota</taxon>
        <taxon>Actinomycetes</taxon>
        <taxon>Actinomycetales</taxon>
        <taxon>Actinomycetaceae</taxon>
        <taxon>Schaalia</taxon>
        <taxon>Schaalia dentiphila</taxon>
    </lineage>
</organism>
<reference evidence="13" key="2">
    <citation type="submission" date="2015-05" db="EMBL/GenBank/DDBJ databases">
        <title>Draft genome sequence of Actinomyces odontolyticus (ATCC 17982).</title>
        <authorList>
            <person name="Sudarsanam P."/>
            <person name="Ley R."/>
            <person name="Guruge J."/>
            <person name="Turnbaugh P.J."/>
            <person name="Mahowald M."/>
            <person name="Liep D."/>
            <person name="Gordon J."/>
        </authorList>
    </citation>
    <scope>NUCLEOTIDE SEQUENCE</scope>
    <source>
        <strain evidence="13">ATCC 17982</strain>
    </source>
</reference>
<keyword evidence="14" id="KW-1185">Reference proteome</keyword>
<dbReference type="InterPro" id="IPR005846">
    <property type="entry name" value="A-D-PHexomutase_a/b/a-III"/>
</dbReference>
<keyword evidence="3" id="KW-0597">Phosphoprotein</keyword>
<feature type="compositionally biased region" description="Basic and acidic residues" evidence="8">
    <location>
        <begin position="40"/>
        <end position="49"/>
    </location>
</feature>
<dbReference type="Pfam" id="PF02878">
    <property type="entry name" value="PGM_PMM_I"/>
    <property type="match status" value="1"/>
</dbReference>
<evidence type="ECO:0000256" key="1">
    <source>
        <dbReference type="ARBA" id="ARBA00001946"/>
    </source>
</evidence>
<evidence type="ECO:0000259" key="11">
    <source>
        <dbReference type="Pfam" id="PF02879"/>
    </source>
</evidence>
<comment type="cofactor">
    <cofactor evidence="1">
        <name>Mg(2+)</name>
        <dbReference type="ChEBI" id="CHEBI:18420"/>
    </cofactor>
</comment>
<dbReference type="GO" id="GO:0008973">
    <property type="term" value="F:phosphopentomutase activity"/>
    <property type="evidence" value="ECO:0007669"/>
    <property type="project" value="TreeGrafter"/>
</dbReference>
<evidence type="ECO:0000313" key="14">
    <source>
        <dbReference type="Proteomes" id="UP000003553"/>
    </source>
</evidence>
<dbReference type="Pfam" id="PF02880">
    <property type="entry name" value="PGM_PMM_III"/>
    <property type="match status" value="1"/>
</dbReference>
<comment type="similarity">
    <text evidence="2 7">Belongs to the phosphohexose mutase family.</text>
</comment>
<dbReference type="EMBL" id="AAYI02000004">
    <property type="protein sequence ID" value="EDN79836.1"/>
    <property type="molecule type" value="Genomic_DNA"/>
</dbReference>
<sequence>MPSWQDWRTETMELLERARQWASHDPDPATASALSSDIEAAERGDEEAAARVGAAMNGPLQFGTAGLRGVVGTGESRMNLAVVIRATAGLCEVVKRHATGTPTLVVGCDARYGSSEFATAACRVASAAGVRVLALPQANPTPLTSFAVRHFGADAGVMVTASHNPAPDNGYKVYLGGSVVTGDGQGVQIVPPFDAEIAEAIKATPPADQVPMNDDLIEAVDPRDEYVACASALASGEASAREDLRIVLTAMHGVGAAITSRVLAEAGFSNVSLVAAQTDPDPDFPTVPFPNPEEAGALDMAIEQAREEGADLIIAVDPDADRCALAVPDPTSETGWSPLSGDQIGSLLGEFLAARGMTGSLANSIVSSRLLSRIARAHGLEHHTTLTGFKWIARAPGLGFGYEEAIGFCPDPGNVRDKDGIATSVVAASLVAALKAQGRSVWDELERLARLHGLHVSSPLTFRVEQIEQIASGMARLRAQPPSVLAGSPVVEVSDLSQGYRGLPPTDGVLVLTEAGDRVIARPSGTEPKLKCYLEVILPVAEGEPLPCEQARERLDAIKGAFAEIIGL</sequence>
<evidence type="ECO:0000256" key="5">
    <source>
        <dbReference type="ARBA" id="ARBA00022842"/>
    </source>
</evidence>
<feature type="domain" description="Alpha-D-phosphohexomutase C-terminal" evidence="9">
    <location>
        <begin position="505"/>
        <end position="536"/>
    </location>
</feature>
<protein>
    <submittedName>
        <fullName evidence="13">Phosphoglucomutase/phosphomannomutase, alpha/beta/alpha domain II</fullName>
    </submittedName>
</protein>
<dbReference type="PRINTS" id="PR00509">
    <property type="entry name" value="PGMPMM"/>
</dbReference>
<feature type="domain" description="Alpha-D-phosphohexomutase alpha/beta/alpha" evidence="11">
    <location>
        <begin position="224"/>
        <end position="326"/>
    </location>
</feature>
<evidence type="ECO:0000256" key="6">
    <source>
        <dbReference type="ARBA" id="ARBA00023235"/>
    </source>
</evidence>
<name>A7B9G2_9ACTO</name>
<dbReference type="GO" id="GO:0005975">
    <property type="term" value="P:carbohydrate metabolic process"/>
    <property type="evidence" value="ECO:0007669"/>
    <property type="project" value="InterPro"/>
</dbReference>
<evidence type="ECO:0000313" key="13">
    <source>
        <dbReference type="EMBL" id="EDN79836.1"/>
    </source>
</evidence>
<dbReference type="HOGENOM" id="CLU_016950_0_2_11"/>
<evidence type="ECO:0000256" key="3">
    <source>
        <dbReference type="ARBA" id="ARBA00022553"/>
    </source>
</evidence>
<dbReference type="GO" id="GO:0006166">
    <property type="term" value="P:purine ribonucleoside salvage"/>
    <property type="evidence" value="ECO:0007669"/>
    <property type="project" value="TreeGrafter"/>
</dbReference>
<dbReference type="InterPro" id="IPR016066">
    <property type="entry name" value="A-D-PHexomutase_CS"/>
</dbReference>
<dbReference type="PANTHER" id="PTHR45745:SF1">
    <property type="entry name" value="PHOSPHOGLUCOMUTASE 2B-RELATED"/>
    <property type="match status" value="1"/>
</dbReference>
<dbReference type="CDD" id="cd05799">
    <property type="entry name" value="PGM2"/>
    <property type="match status" value="1"/>
</dbReference>
<keyword evidence="4 7" id="KW-0479">Metal-binding</keyword>
<evidence type="ECO:0000256" key="4">
    <source>
        <dbReference type="ARBA" id="ARBA00022723"/>
    </source>
</evidence>
<dbReference type="SUPFAM" id="SSF55957">
    <property type="entry name" value="Phosphoglucomutase, C-terminal domain"/>
    <property type="match status" value="1"/>
</dbReference>
<keyword evidence="6" id="KW-0413">Isomerase</keyword>
<dbReference type="Proteomes" id="UP000003553">
    <property type="component" value="Unassembled WGS sequence"/>
</dbReference>
<dbReference type="PANTHER" id="PTHR45745">
    <property type="entry name" value="PHOSPHOMANNOMUTASE 45A"/>
    <property type="match status" value="1"/>
</dbReference>
<feature type="region of interest" description="Disordered" evidence="8">
    <location>
        <begin position="20"/>
        <end position="50"/>
    </location>
</feature>
<evidence type="ECO:0000259" key="12">
    <source>
        <dbReference type="Pfam" id="PF02880"/>
    </source>
</evidence>
<dbReference type="SUPFAM" id="SSF53738">
    <property type="entry name" value="Phosphoglucomutase, first 3 domains"/>
    <property type="match status" value="3"/>
</dbReference>
<evidence type="ECO:0000256" key="7">
    <source>
        <dbReference type="RuleBase" id="RU004326"/>
    </source>
</evidence>
<dbReference type="InterPro" id="IPR036900">
    <property type="entry name" value="A-D-PHexomutase_C_sf"/>
</dbReference>